<feature type="compositionally biased region" description="Polar residues" evidence="1">
    <location>
        <begin position="102"/>
        <end position="117"/>
    </location>
</feature>
<feature type="compositionally biased region" description="Low complexity" evidence="1">
    <location>
        <begin position="165"/>
        <end position="180"/>
    </location>
</feature>
<evidence type="ECO:0000256" key="1">
    <source>
        <dbReference type="SAM" id="MobiDB-lite"/>
    </source>
</evidence>
<keyword evidence="2" id="KW-1133">Transmembrane helix</keyword>
<evidence type="ECO:0000259" key="3">
    <source>
        <dbReference type="PROSITE" id="PS51724"/>
    </source>
</evidence>
<dbReference type="RefSeq" id="WP_002698481.1">
    <property type="nucleotide sequence ID" value="NZ_CDNC01000050.1"/>
</dbReference>
<dbReference type="PANTHER" id="PTHR38687">
    <property type="entry name" value="CELL DIVISION PROTEIN DEDD-RELATED"/>
    <property type="match status" value="1"/>
</dbReference>
<keyword evidence="4" id="KW-0131">Cell cycle</keyword>
<feature type="transmembrane region" description="Helical" evidence="2">
    <location>
        <begin position="6"/>
        <end position="28"/>
    </location>
</feature>
<dbReference type="EMBL" id="CDNC01000050">
    <property type="protein sequence ID" value="CEM63310.1"/>
    <property type="molecule type" value="Genomic_DNA"/>
</dbReference>
<keyword evidence="5" id="KW-1185">Reference proteome</keyword>
<feature type="compositionally biased region" description="Basic and acidic residues" evidence="1">
    <location>
        <begin position="131"/>
        <end position="160"/>
    </location>
</feature>
<gene>
    <name evidence="4" type="ORF">TPHV1_80063</name>
</gene>
<dbReference type="SUPFAM" id="SSF110997">
    <property type="entry name" value="Sporulation related repeat"/>
    <property type="match status" value="1"/>
</dbReference>
<dbReference type="Proteomes" id="UP000042527">
    <property type="component" value="Unassembled WGS sequence"/>
</dbReference>
<dbReference type="PROSITE" id="PS51724">
    <property type="entry name" value="SPOR"/>
    <property type="match status" value="1"/>
</dbReference>
<dbReference type="Pfam" id="PF05036">
    <property type="entry name" value="SPOR"/>
    <property type="match status" value="1"/>
</dbReference>
<feature type="region of interest" description="Disordered" evidence="1">
    <location>
        <begin position="92"/>
        <end position="206"/>
    </location>
</feature>
<reference evidence="5" key="1">
    <citation type="submission" date="2015-01" db="EMBL/GenBank/DDBJ databases">
        <authorList>
            <person name="Manzoor Shahid"/>
            <person name="Zubair Saima"/>
        </authorList>
    </citation>
    <scope>NUCLEOTIDE SEQUENCE [LARGE SCALE GENOMIC DNA]</scope>
    <source>
        <strain evidence="5">V1</strain>
    </source>
</reference>
<keyword evidence="2" id="KW-0472">Membrane</keyword>
<evidence type="ECO:0000313" key="5">
    <source>
        <dbReference type="Proteomes" id="UP000042527"/>
    </source>
</evidence>
<keyword evidence="2" id="KW-0812">Transmembrane</keyword>
<dbReference type="GO" id="GO:0042834">
    <property type="term" value="F:peptidoglycan binding"/>
    <property type="evidence" value="ECO:0007669"/>
    <property type="project" value="InterPro"/>
</dbReference>
<feature type="compositionally biased region" description="Polar residues" evidence="1">
    <location>
        <begin position="190"/>
        <end position="206"/>
    </location>
</feature>
<sequence>MEQKKILWVIISVTLFILIIVGTALFLYSPARSKNSAIATDLSKYTNDTQAYNQAGIDPNMWAREPDKIPEFGNAPAQLSGNTMNVLIVPSPESKQDIDVSDLTNSEENLGEKTNSLPPELAEQIGLNATPEKKEDKEVKAAKEQEPPAKKTVAKAEQKTESTPQVKKTSSQQVSSAKTQPKALAKAPQKLSSKSKTQAASTNSPSKSEMLFWVQTASLSSKINAERARDRLAEKHMKVEIFTKETLTGVTHRVRVGPFANKTEAEYWLKNIKTIDGFNGSYISQEKVKR</sequence>
<accession>A0A0B7H241</accession>
<evidence type="ECO:0000313" key="4">
    <source>
        <dbReference type="EMBL" id="CEM63310.1"/>
    </source>
</evidence>
<feature type="domain" description="SPOR" evidence="3">
    <location>
        <begin position="206"/>
        <end position="285"/>
    </location>
</feature>
<protein>
    <submittedName>
        <fullName evidence="4">Sporulation and cell division repeat protein</fullName>
    </submittedName>
</protein>
<dbReference type="AlphaFoldDB" id="A0A0B7H241"/>
<dbReference type="GO" id="GO:0032506">
    <property type="term" value="P:cytokinetic process"/>
    <property type="evidence" value="ECO:0007669"/>
    <property type="project" value="TreeGrafter"/>
</dbReference>
<name>A0A0B7H241_TREPH</name>
<dbReference type="InterPro" id="IPR052521">
    <property type="entry name" value="Cell_div_SPOR-domain"/>
</dbReference>
<dbReference type="GeneID" id="57754544"/>
<dbReference type="Gene3D" id="3.30.70.1070">
    <property type="entry name" value="Sporulation related repeat"/>
    <property type="match status" value="1"/>
</dbReference>
<dbReference type="InterPro" id="IPR036680">
    <property type="entry name" value="SPOR-like_sf"/>
</dbReference>
<organism evidence="4 5">
    <name type="scientific">Treponema phagedenis</name>
    <dbReference type="NCBI Taxonomy" id="162"/>
    <lineage>
        <taxon>Bacteria</taxon>
        <taxon>Pseudomonadati</taxon>
        <taxon>Spirochaetota</taxon>
        <taxon>Spirochaetia</taxon>
        <taxon>Spirochaetales</taxon>
        <taxon>Treponemataceae</taxon>
        <taxon>Treponema</taxon>
    </lineage>
</organism>
<keyword evidence="4" id="KW-0132">Cell division</keyword>
<dbReference type="PANTHER" id="PTHR38687:SF1">
    <property type="entry name" value="CELL DIVISION PROTEIN DEDD"/>
    <property type="match status" value="1"/>
</dbReference>
<proteinExistence type="predicted"/>
<dbReference type="InterPro" id="IPR007730">
    <property type="entry name" value="SPOR-like_dom"/>
</dbReference>
<evidence type="ECO:0000256" key="2">
    <source>
        <dbReference type="SAM" id="Phobius"/>
    </source>
</evidence>
<dbReference type="OrthoDB" id="360945at2"/>
<dbReference type="GO" id="GO:0030428">
    <property type="term" value="C:cell septum"/>
    <property type="evidence" value="ECO:0007669"/>
    <property type="project" value="TreeGrafter"/>
</dbReference>
<dbReference type="GO" id="GO:0032153">
    <property type="term" value="C:cell division site"/>
    <property type="evidence" value="ECO:0007669"/>
    <property type="project" value="TreeGrafter"/>
</dbReference>